<dbReference type="InterPro" id="IPR001173">
    <property type="entry name" value="Glyco_trans_2-like"/>
</dbReference>
<evidence type="ECO:0000313" key="3">
    <source>
        <dbReference type="EMBL" id="KRM63777.1"/>
    </source>
</evidence>
<dbReference type="PATRIC" id="fig|1423718.3.peg.250"/>
<dbReference type="Pfam" id="PF00535">
    <property type="entry name" value="Glycos_transf_2"/>
    <property type="match status" value="1"/>
</dbReference>
<organism evidence="3 4">
    <name type="scientific">Ligilactobacillus agilis DSM 20509</name>
    <dbReference type="NCBI Taxonomy" id="1423718"/>
    <lineage>
        <taxon>Bacteria</taxon>
        <taxon>Bacillati</taxon>
        <taxon>Bacillota</taxon>
        <taxon>Bacilli</taxon>
        <taxon>Lactobacillales</taxon>
        <taxon>Lactobacillaceae</taxon>
        <taxon>Ligilactobacillus</taxon>
    </lineage>
</organism>
<name>A0A0R2A8M3_9LACO</name>
<evidence type="ECO:0000259" key="2">
    <source>
        <dbReference type="Pfam" id="PF00535"/>
    </source>
</evidence>
<dbReference type="RefSeq" id="WP_056976939.1">
    <property type="nucleotide sequence ID" value="NZ_AYYP01000057.1"/>
</dbReference>
<dbReference type="Proteomes" id="UP000051008">
    <property type="component" value="Unassembled WGS sequence"/>
</dbReference>
<dbReference type="AlphaFoldDB" id="A0A0R2A8M3"/>
<dbReference type="GO" id="GO:0016740">
    <property type="term" value="F:transferase activity"/>
    <property type="evidence" value="ECO:0007669"/>
    <property type="project" value="UniProtKB-KW"/>
</dbReference>
<keyword evidence="1" id="KW-0812">Transmembrane</keyword>
<dbReference type="InterPro" id="IPR029044">
    <property type="entry name" value="Nucleotide-diphossugar_trans"/>
</dbReference>
<dbReference type="InterPro" id="IPR050256">
    <property type="entry name" value="Glycosyltransferase_2"/>
</dbReference>
<accession>A0A0R2A8M3</accession>
<keyword evidence="4" id="KW-1185">Reference proteome</keyword>
<dbReference type="PANTHER" id="PTHR48090">
    <property type="entry name" value="UNDECAPRENYL-PHOSPHATE 4-DEOXY-4-FORMAMIDO-L-ARABINOSE TRANSFERASE-RELATED"/>
    <property type="match status" value="1"/>
</dbReference>
<feature type="domain" description="Glycosyltransferase 2-like" evidence="2">
    <location>
        <begin position="6"/>
        <end position="171"/>
    </location>
</feature>
<feature type="transmembrane region" description="Helical" evidence="1">
    <location>
        <begin position="263"/>
        <end position="286"/>
    </location>
</feature>
<evidence type="ECO:0000313" key="4">
    <source>
        <dbReference type="Proteomes" id="UP000051008"/>
    </source>
</evidence>
<proteinExistence type="predicted"/>
<dbReference type="EMBL" id="AYYP01000057">
    <property type="protein sequence ID" value="KRM63777.1"/>
    <property type="molecule type" value="Genomic_DNA"/>
</dbReference>
<keyword evidence="3" id="KW-0808">Transferase</keyword>
<sequence length="309" mass="35562">MTKKLSIIVPCYFEEESIPLFYAAVEKVKPQLPEIELEYWFINDGSTDNSLAEMKKLNEQDPAHVHYASFSRNFGKEAALYCGLKNATGDYVTVMDVDLQDPPEMLPEMFKYINEGYDCVGTRRMNRKGEPPIRSFFAKLFYKLINKISDTEIVDGARDYRLMTRQMVDAILEMSEYNRFSKGIFSWVGFKTKYLEYKNQERVAGETSWNFWKLFTYSIDGIVNFSQFPLDLASFFGFISSLISGLGIIFIIIRYLIHGDPTSGWASTVCLILFVGGIQLMFLGIIGKYIGKIFTEVKGRPIYIVKEKK</sequence>
<protein>
    <submittedName>
        <fullName evidence="3">Glycosyltransferase</fullName>
    </submittedName>
</protein>
<keyword evidence="1" id="KW-0472">Membrane</keyword>
<gene>
    <name evidence="3" type="ORF">FC14_GL000236</name>
</gene>
<comment type="caution">
    <text evidence="3">The sequence shown here is derived from an EMBL/GenBank/DDBJ whole genome shotgun (WGS) entry which is preliminary data.</text>
</comment>
<dbReference type="GO" id="GO:0005886">
    <property type="term" value="C:plasma membrane"/>
    <property type="evidence" value="ECO:0007669"/>
    <property type="project" value="TreeGrafter"/>
</dbReference>
<keyword evidence="1" id="KW-1133">Transmembrane helix</keyword>
<dbReference type="OrthoDB" id="9807778at2"/>
<dbReference type="Gene3D" id="3.90.550.10">
    <property type="entry name" value="Spore Coat Polysaccharide Biosynthesis Protein SpsA, Chain A"/>
    <property type="match status" value="1"/>
</dbReference>
<dbReference type="SUPFAM" id="SSF53448">
    <property type="entry name" value="Nucleotide-diphospho-sugar transferases"/>
    <property type="match status" value="1"/>
</dbReference>
<feature type="transmembrane region" description="Helical" evidence="1">
    <location>
        <begin position="235"/>
        <end position="257"/>
    </location>
</feature>
<dbReference type="CDD" id="cd04187">
    <property type="entry name" value="DPM1_like_bac"/>
    <property type="match status" value="1"/>
</dbReference>
<evidence type="ECO:0000256" key="1">
    <source>
        <dbReference type="SAM" id="Phobius"/>
    </source>
</evidence>
<dbReference type="PANTHER" id="PTHR48090:SF8">
    <property type="entry name" value="GLYCOSYLTRANSFERASE CSBB-RELATED"/>
    <property type="match status" value="1"/>
</dbReference>
<reference evidence="3 4" key="1">
    <citation type="journal article" date="2015" name="Genome Announc.">
        <title>Expanding the biotechnology potential of lactobacilli through comparative genomics of 213 strains and associated genera.</title>
        <authorList>
            <person name="Sun Z."/>
            <person name="Harris H.M."/>
            <person name="McCann A."/>
            <person name="Guo C."/>
            <person name="Argimon S."/>
            <person name="Zhang W."/>
            <person name="Yang X."/>
            <person name="Jeffery I.B."/>
            <person name="Cooney J.C."/>
            <person name="Kagawa T.F."/>
            <person name="Liu W."/>
            <person name="Song Y."/>
            <person name="Salvetti E."/>
            <person name="Wrobel A."/>
            <person name="Rasinkangas P."/>
            <person name="Parkhill J."/>
            <person name="Rea M.C."/>
            <person name="O'Sullivan O."/>
            <person name="Ritari J."/>
            <person name="Douillard F.P."/>
            <person name="Paul Ross R."/>
            <person name="Yang R."/>
            <person name="Briner A.E."/>
            <person name="Felis G.E."/>
            <person name="de Vos W.M."/>
            <person name="Barrangou R."/>
            <person name="Klaenhammer T.R."/>
            <person name="Caufield P.W."/>
            <person name="Cui Y."/>
            <person name="Zhang H."/>
            <person name="O'Toole P.W."/>
        </authorList>
    </citation>
    <scope>NUCLEOTIDE SEQUENCE [LARGE SCALE GENOMIC DNA]</scope>
    <source>
        <strain evidence="3 4">DSM 20509</strain>
    </source>
</reference>